<feature type="chain" id="PRO_5044710944" evidence="2">
    <location>
        <begin position="22"/>
        <end position="567"/>
    </location>
</feature>
<proteinExistence type="predicted"/>
<evidence type="ECO:0000313" key="4">
    <source>
        <dbReference type="EMBL" id="KAK6783525.1"/>
    </source>
</evidence>
<accession>A0AAN8SPA8</accession>
<dbReference type="AlphaFoldDB" id="A0AAN8SPA8"/>
<dbReference type="Proteomes" id="UP001371456">
    <property type="component" value="Unassembled WGS sequence"/>
</dbReference>
<name>A0AAN8SPA8_SOLBU</name>
<dbReference type="EMBL" id="JBANQN010000118">
    <property type="protein sequence ID" value="KAK6772035.1"/>
    <property type="molecule type" value="Genomic_DNA"/>
</dbReference>
<keyword evidence="5" id="KW-1185">Reference proteome</keyword>
<protein>
    <submittedName>
        <fullName evidence="3">Uncharacterized protein</fullName>
    </submittedName>
</protein>
<dbReference type="PANTHER" id="PTHR36010:SF1">
    <property type="entry name" value="CYTOCHROME C BIOGENESIS CCMF C-TERMINAL-LIKE MITOCHONDRIAL PROTEIN-RELATED"/>
    <property type="match status" value="1"/>
</dbReference>
<dbReference type="PANTHER" id="PTHR36010">
    <property type="entry name" value="CYTOCHROME C BIOGENESIS CCMF C-TERMINAL-LIKE MITOCHONDRIAL PROTEIN-RELATED"/>
    <property type="match status" value="1"/>
</dbReference>
<evidence type="ECO:0000313" key="3">
    <source>
        <dbReference type="EMBL" id="KAK6772035.1"/>
    </source>
</evidence>
<sequence>MVQLHNFFFFITSVVVPRGTAAPVLLKWFVSRDVPTGALFSNGTIIPIPIPSFPLLVYLHSRKFIRSADGAKSGVLVRASRPILLPDIIGRSSSETRARNALFRFVPVLHFLLLESKGDFSYLESFCGVLRLLFFRTFFFLPRDRSAKPERARRRKGQTLRPNGNEQRRNEKMRAGGVNSDSIRRYEKRGRDDIIYVRTAPRGVDPASNQVFDQGTGEFPLPLEGQPGRERGGNGLPKKPARAGKEREALALQGRFFGGDRLVKKQAYPRPDRQLLGFPISSKLPPVFGPSCMRQKLVPRTVRRPSPTPAVRVRLRSTNTKKIQFTQRLPLGSELHMGKERCCLRGLDHLHGPTFHSICGNFMIYKPSLTSDRLMFEHDESLRADLFPIHFPASYENGKLEHFIHRWMKNREHNNFWLTMFPEKRYFRERTSTTEVAIHTNLFTDLYASIGTGSSRTGGCPPHLPIVGGQLLLPLSRLQSLSSREGMSNGSGNRASALLDPVGAGVAKPRLASEAFQTLLAVADMIFSLVSEVEFAAIADKSDRIDRAKSNSLARFERKEELQLDLR</sequence>
<comment type="caution">
    <text evidence="3">The sequence shown here is derived from an EMBL/GenBank/DDBJ whole genome shotgun (WGS) entry which is preliminary data.</text>
</comment>
<feature type="region of interest" description="Disordered" evidence="1">
    <location>
        <begin position="149"/>
        <end position="180"/>
    </location>
</feature>
<keyword evidence="2" id="KW-0732">Signal</keyword>
<evidence type="ECO:0000256" key="1">
    <source>
        <dbReference type="SAM" id="MobiDB-lite"/>
    </source>
</evidence>
<evidence type="ECO:0000313" key="5">
    <source>
        <dbReference type="Proteomes" id="UP001371456"/>
    </source>
</evidence>
<dbReference type="EMBL" id="JBANQN010000007">
    <property type="protein sequence ID" value="KAK6783525.1"/>
    <property type="molecule type" value="Genomic_DNA"/>
</dbReference>
<gene>
    <name evidence="4" type="ORF">RDI58_016979</name>
    <name evidence="3" type="ORF">RDI58_030703</name>
</gene>
<dbReference type="GO" id="GO:0017004">
    <property type="term" value="P:cytochrome complex assembly"/>
    <property type="evidence" value="ECO:0007669"/>
    <property type="project" value="InterPro"/>
</dbReference>
<reference evidence="3 5" key="1">
    <citation type="submission" date="2024-02" db="EMBL/GenBank/DDBJ databases">
        <title>de novo genome assembly of Solanum bulbocastanum strain 11H21.</title>
        <authorList>
            <person name="Hosaka A.J."/>
        </authorList>
    </citation>
    <scope>NUCLEOTIDE SEQUENCE [LARGE SCALE GENOMIC DNA]</scope>
    <source>
        <tissue evidence="3">Young leaves</tissue>
    </source>
</reference>
<dbReference type="InterPro" id="IPR044955">
    <property type="entry name" value="CCMFC"/>
</dbReference>
<feature type="signal peptide" evidence="2">
    <location>
        <begin position="1"/>
        <end position="21"/>
    </location>
</feature>
<organism evidence="3 5">
    <name type="scientific">Solanum bulbocastanum</name>
    <name type="common">Wild potato</name>
    <dbReference type="NCBI Taxonomy" id="147425"/>
    <lineage>
        <taxon>Eukaryota</taxon>
        <taxon>Viridiplantae</taxon>
        <taxon>Streptophyta</taxon>
        <taxon>Embryophyta</taxon>
        <taxon>Tracheophyta</taxon>
        <taxon>Spermatophyta</taxon>
        <taxon>Magnoliopsida</taxon>
        <taxon>eudicotyledons</taxon>
        <taxon>Gunneridae</taxon>
        <taxon>Pentapetalae</taxon>
        <taxon>asterids</taxon>
        <taxon>lamiids</taxon>
        <taxon>Solanales</taxon>
        <taxon>Solanaceae</taxon>
        <taxon>Solanoideae</taxon>
        <taxon>Solaneae</taxon>
        <taxon>Solanum</taxon>
    </lineage>
</organism>
<evidence type="ECO:0000256" key="2">
    <source>
        <dbReference type="SAM" id="SignalP"/>
    </source>
</evidence>
<feature type="region of interest" description="Disordered" evidence="1">
    <location>
        <begin position="223"/>
        <end position="242"/>
    </location>
</feature>